<dbReference type="EMBL" id="CP001632">
    <property type="protein sequence ID" value="ACU91915.1"/>
    <property type="molecule type" value="Genomic_DNA"/>
</dbReference>
<dbReference type="PROSITE" id="PS51257">
    <property type="entry name" value="PROKAR_LIPOPROTEIN"/>
    <property type="match status" value="1"/>
</dbReference>
<reference evidence="1 2" key="1">
    <citation type="journal article" date="2009" name="Stand. Genomic Sci.">
        <title>Complete genome sequence of Capnocytophaga ochracea type strain (VPI 2845).</title>
        <authorList>
            <person name="Mavrommatis K."/>
            <person name="Gronow S."/>
            <person name="Saunders E."/>
            <person name="Land M."/>
            <person name="Lapidus A."/>
            <person name="Copeland A."/>
            <person name="Glavina Del Rio T."/>
            <person name="Nolan M."/>
            <person name="Lucas S."/>
            <person name="Chen F."/>
            <person name="Tice H."/>
            <person name="Cheng J.F."/>
            <person name="Bruce D."/>
            <person name="Goodwin L."/>
            <person name="Pitluck S."/>
            <person name="Pati A."/>
            <person name="Ivanova N."/>
            <person name="Chen A."/>
            <person name="Palaniappan K."/>
            <person name="Chain P."/>
            <person name="Hauser L."/>
            <person name="Chang Y.J."/>
            <person name="Jeffries C.D."/>
            <person name="Brettin T."/>
            <person name="Detter J.C."/>
            <person name="Han C."/>
            <person name="Bristow J."/>
            <person name="Goker M."/>
            <person name="Rohde M."/>
            <person name="Eisen J.A."/>
            <person name="Markowitz V."/>
            <person name="Kyrpides N.C."/>
            <person name="Klenk H.P."/>
            <person name="Hugenholtz P."/>
        </authorList>
    </citation>
    <scope>NUCLEOTIDE SEQUENCE [LARGE SCALE GENOMIC DNA]</scope>
    <source>
        <strain evidence="2">ATCC 27872 / DSM 7271 / JCM 12966 / VPI 2845</strain>
    </source>
</reference>
<dbReference type="KEGG" id="coc:Coch_0352"/>
<gene>
    <name evidence="1" type="ordered locus">Coch_0352</name>
</gene>
<organism evidence="1 2">
    <name type="scientific">Capnocytophaga ochracea (strain ATCC 27872 / DSM 7271 / CCUG 9716 / JCM 12966 / NCTC 12371 / SS31 / VPI 2845)</name>
    <name type="common">Bacteroides ochraceus</name>
    <dbReference type="NCBI Taxonomy" id="521097"/>
    <lineage>
        <taxon>Bacteria</taxon>
        <taxon>Pseudomonadati</taxon>
        <taxon>Bacteroidota</taxon>
        <taxon>Flavobacteriia</taxon>
        <taxon>Flavobacteriales</taxon>
        <taxon>Flavobacteriaceae</taxon>
        <taxon>Capnocytophaga</taxon>
    </lineage>
</organism>
<proteinExistence type="predicted"/>
<dbReference type="HOGENOM" id="CLU_549461_0_0_10"/>
<sequence>MKKMLLLIGVISLSACQKKDFLEAEVSQTSIEKNAKAEDLSFPFATEEELNQFKDNPKVLHYEKARKVALLEMQATGFIEQMNWNGFHLSEKPIVFYNLSSVPKYYDYIALDSENEPIGTIRVTATKEKSTALKGMFSKTFNYNEMLSKSSATHPSFFIDWKGTEFVGMKSKSGEAPKQLIAAESGNLISQSQVKELSNQEIVDVLSEGLLPALLPKDERAFQNIPEHLIQNDTIREEIEIAKHLDVDMIKDSLQSTLVRTEKEAKAFWNAIDEIEEDLKKTTDEELTNADSKFFRRIRNWIRRVFNFNTNTDTHYIEKYANYSNIDNYGHINDWCGPWVCGYIVYVNLGIDRYQTFENCSSTFGELGIINNLFRYLNSFPDAKTRALSPAEACWAMPIASQGRIWIHPSAFYNNLHAYDHIRYRKKPALRLCATKGQLHWTLALGAKATGNYWWRNYYFLQIDNGTLISNRHQFPKDAQNYTAIDWWNPWFLVYD</sequence>
<accession>C7M638</accession>
<evidence type="ECO:0000313" key="1">
    <source>
        <dbReference type="EMBL" id="ACU91915.1"/>
    </source>
</evidence>
<dbReference type="AlphaFoldDB" id="C7M638"/>
<protein>
    <submittedName>
        <fullName evidence="1">Uncharacterized protein</fullName>
    </submittedName>
</protein>
<dbReference type="Proteomes" id="UP000006650">
    <property type="component" value="Chromosome"/>
</dbReference>
<keyword evidence="2" id="KW-1185">Reference proteome</keyword>
<dbReference type="STRING" id="521097.Coch_0352"/>
<evidence type="ECO:0000313" key="2">
    <source>
        <dbReference type="Proteomes" id="UP000006650"/>
    </source>
</evidence>
<name>C7M638_CAPOD</name>
<dbReference type="RefSeq" id="WP_015781677.1">
    <property type="nucleotide sequence ID" value="NC_013162.1"/>
</dbReference>
<dbReference type="eggNOG" id="ENOG5033U66">
    <property type="taxonomic scope" value="Bacteria"/>
</dbReference>
<dbReference type="GeneID" id="29676091"/>